<dbReference type="SUPFAM" id="SSF52540">
    <property type="entry name" value="P-loop containing nucleoside triphosphate hydrolases"/>
    <property type="match status" value="1"/>
</dbReference>
<keyword evidence="3" id="KW-1185">Reference proteome</keyword>
<accession>A0A6L5Y7V6</accession>
<evidence type="ECO:0000313" key="2">
    <source>
        <dbReference type="EMBL" id="MST52770.1"/>
    </source>
</evidence>
<dbReference type="GO" id="GO:0005524">
    <property type="term" value="F:ATP binding"/>
    <property type="evidence" value="ECO:0007669"/>
    <property type="project" value="InterPro"/>
</dbReference>
<name>A0A6L5Y7V6_9FIRM</name>
<dbReference type="Gene3D" id="3.40.50.300">
    <property type="entry name" value="P-loop containing nucleotide triphosphate hydrolases"/>
    <property type="match status" value="1"/>
</dbReference>
<dbReference type="GO" id="GO:0016887">
    <property type="term" value="F:ATP hydrolysis activity"/>
    <property type="evidence" value="ECO:0007669"/>
    <property type="project" value="InterPro"/>
</dbReference>
<dbReference type="InterPro" id="IPR011704">
    <property type="entry name" value="ATPase_dyneun-rel_AAA"/>
</dbReference>
<protein>
    <submittedName>
        <fullName evidence="2">AAA domain-containing protein</fullName>
    </submittedName>
</protein>
<dbReference type="PANTHER" id="PTHR37291:SF1">
    <property type="entry name" value="TYPE IV METHYL-DIRECTED RESTRICTION ENZYME ECOKMCRB SUBUNIT"/>
    <property type="match status" value="1"/>
</dbReference>
<dbReference type="InterPro" id="IPR027417">
    <property type="entry name" value="P-loop_NTPase"/>
</dbReference>
<dbReference type="AlphaFoldDB" id="A0A6L5Y7V6"/>
<proteinExistence type="predicted"/>
<sequence>MADRFEKNMILYGPPGTGKTYNSVIFAVAICDNRHLKDVQEEEYSHVLNRYKELRSEGRIAFTTFHQSYGYEEFIEGIKPIMDEEKEEIAYSIEDGIFKRFCSTAAEVEVKSKSFEIRPDASIWKITIKSGSKNNVKEECFLEGNMRIGFDIDSEDTSVKEFVEDMKPGDNVLSFKTREMIDGIGIIGEGDPEELANKTEYKVSRPVQWIATDIEENIISINEGKKLHRPTVARVPRMAVEDIMAVASKNNASLTETKIEKNTKPYVFIIDEINRGNISKIFGELITLIETTKRKGADEVMSATLPYSQSSFSVPDNVYILGTMNTADRSIALMDTALRRRFDFVEMMPESRVLTAIGSDKIELGEETLDVAEMLDKINARIEYLFDREHTIGHAFFTSLKTDPTIDNLADIFLKNVIPLLQEYFYEDYSKIQLILGDNGKEDEQYKFIKDSQIIMKDLFRGSPDLDLGDTKYEINLTAFYKIQSYQQI</sequence>
<reference evidence="2 3" key="1">
    <citation type="submission" date="2019-08" db="EMBL/GenBank/DDBJ databases">
        <title>In-depth cultivation of the pig gut microbiome towards novel bacterial diversity and tailored functional studies.</title>
        <authorList>
            <person name="Wylensek D."/>
            <person name="Hitch T.C.A."/>
            <person name="Clavel T."/>
        </authorList>
    </citation>
    <scope>NUCLEOTIDE SEQUENCE [LARGE SCALE GENOMIC DNA]</scope>
    <source>
        <strain evidence="2 3">WCA-MUC-591-APC-3H</strain>
    </source>
</reference>
<dbReference type="Proteomes" id="UP000474676">
    <property type="component" value="Unassembled WGS sequence"/>
</dbReference>
<evidence type="ECO:0000259" key="1">
    <source>
        <dbReference type="Pfam" id="PF07728"/>
    </source>
</evidence>
<dbReference type="Pfam" id="PF07728">
    <property type="entry name" value="AAA_5"/>
    <property type="match status" value="1"/>
</dbReference>
<organism evidence="2 3">
    <name type="scientific">Hornefia butyriciproducens</name>
    <dbReference type="NCBI Taxonomy" id="2652293"/>
    <lineage>
        <taxon>Bacteria</taxon>
        <taxon>Bacillati</taxon>
        <taxon>Bacillota</taxon>
        <taxon>Clostridia</taxon>
        <taxon>Peptostreptococcales</taxon>
        <taxon>Anaerovoracaceae</taxon>
        <taxon>Hornefia</taxon>
    </lineage>
</organism>
<dbReference type="InterPro" id="IPR052934">
    <property type="entry name" value="Methyl-DNA_Rec/Restrict_Enz"/>
</dbReference>
<evidence type="ECO:0000313" key="3">
    <source>
        <dbReference type="Proteomes" id="UP000474676"/>
    </source>
</evidence>
<dbReference type="EMBL" id="VUMZ01000014">
    <property type="protein sequence ID" value="MST52770.1"/>
    <property type="molecule type" value="Genomic_DNA"/>
</dbReference>
<gene>
    <name evidence="2" type="ORF">FYJ64_10745</name>
</gene>
<feature type="domain" description="ATPase dynein-related AAA" evidence="1">
    <location>
        <begin position="254"/>
        <end position="342"/>
    </location>
</feature>
<dbReference type="PANTHER" id="PTHR37291">
    <property type="entry name" value="5-METHYLCYTOSINE-SPECIFIC RESTRICTION ENZYME B"/>
    <property type="match status" value="1"/>
</dbReference>
<comment type="caution">
    <text evidence="2">The sequence shown here is derived from an EMBL/GenBank/DDBJ whole genome shotgun (WGS) entry which is preliminary data.</text>
</comment>